<dbReference type="AlphaFoldDB" id="A0A504YGK4"/>
<gene>
    <name evidence="9" type="ORF">FGIG_01776</name>
</gene>
<evidence type="ECO:0000256" key="5">
    <source>
        <dbReference type="ARBA" id="ARBA00038226"/>
    </source>
</evidence>
<reference evidence="9 10" key="1">
    <citation type="submission" date="2019-04" db="EMBL/GenBank/DDBJ databases">
        <title>Annotation for the trematode Fasciola gigantica.</title>
        <authorList>
            <person name="Choi Y.-J."/>
        </authorList>
    </citation>
    <scope>NUCLEOTIDE SEQUENCE [LARGE SCALE GENOMIC DNA]</scope>
    <source>
        <strain evidence="9">Uganda_cow_1</strain>
    </source>
</reference>
<feature type="region of interest" description="Disordered" evidence="7">
    <location>
        <begin position="450"/>
        <end position="470"/>
    </location>
</feature>
<keyword evidence="3 6" id="KW-0863">Zinc-finger</keyword>
<organism evidence="9 10">
    <name type="scientific">Fasciola gigantica</name>
    <name type="common">Giant liver fluke</name>
    <dbReference type="NCBI Taxonomy" id="46835"/>
    <lineage>
        <taxon>Eukaryota</taxon>
        <taxon>Metazoa</taxon>
        <taxon>Spiralia</taxon>
        <taxon>Lophotrochozoa</taxon>
        <taxon>Platyhelminthes</taxon>
        <taxon>Trematoda</taxon>
        <taxon>Digenea</taxon>
        <taxon>Plagiorchiida</taxon>
        <taxon>Echinostomata</taxon>
        <taxon>Echinostomatoidea</taxon>
        <taxon>Fasciolidae</taxon>
        <taxon>Fasciola</taxon>
    </lineage>
</organism>
<feature type="zinc finger region" description="C3H1-type" evidence="6">
    <location>
        <begin position="842"/>
        <end position="869"/>
    </location>
</feature>
<dbReference type="Proteomes" id="UP000316759">
    <property type="component" value="Unassembled WGS sequence"/>
</dbReference>
<feature type="region of interest" description="Disordered" evidence="7">
    <location>
        <begin position="663"/>
        <end position="697"/>
    </location>
</feature>
<feature type="compositionally biased region" description="Polar residues" evidence="7">
    <location>
        <begin position="731"/>
        <end position="748"/>
    </location>
</feature>
<dbReference type="GO" id="GO:0043484">
    <property type="term" value="P:regulation of RNA splicing"/>
    <property type="evidence" value="ECO:0007669"/>
    <property type="project" value="TreeGrafter"/>
</dbReference>
<name>A0A504YGK4_FASGI</name>
<accession>A0A504YGK4</accession>
<evidence type="ECO:0000313" key="10">
    <source>
        <dbReference type="Proteomes" id="UP000316759"/>
    </source>
</evidence>
<comment type="similarity">
    <text evidence="5">Belongs to the muscleblind family.</text>
</comment>
<evidence type="ECO:0000313" key="9">
    <source>
        <dbReference type="EMBL" id="TPP56977.1"/>
    </source>
</evidence>
<comment type="caution">
    <text evidence="9">The sequence shown here is derived from an EMBL/GenBank/DDBJ whole genome shotgun (WGS) entry which is preliminary data.</text>
</comment>
<feature type="region of interest" description="Disordered" evidence="7">
    <location>
        <begin position="1"/>
        <end position="25"/>
    </location>
</feature>
<evidence type="ECO:0000256" key="1">
    <source>
        <dbReference type="ARBA" id="ARBA00022723"/>
    </source>
</evidence>
<evidence type="ECO:0000256" key="2">
    <source>
        <dbReference type="ARBA" id="ARBA00022737"/>
    </source>
</evidence>
<dbReference type="OrthoDB" id="6285980at2759"/>
<sequence>MLHSPLTGPHPNAYSSVSPLGSQNANSSEALTLSTALPTFLPSGLSLSTFQPPFKAPMSSVSTTLAMNLNPYSTPQSSLTLGTEGTNSLSGSSSLSSSLVSLHSTPPMGTPFTHKSCHLSSLTSTPRCSLWLKLQVCPSWRLSSTSGVVPTSAANIDITIDSQTSRASSITVSTQNREPSTNSDDNFGQCPFPPNTCPYAHPTPNIQVESGFVTVCYDFIKRKNCKHSCCKYYHPPAHQIEAILKRGDEQKKLLEGQQKFLESKTTALLNMHPTQPPAPNGLSGVCAAGLSWSPTNLIQPNGTPVYGAYLTPGSQSLSMGLAHLGGTALQLPFTATGSDPNALNTSALLAAAAALQQQQTIPGSGLLVATSPSSKASTTGEPSTIGQHLSNVSRANALLSTSTSNGLYSGTGTYPSKSITLGSEQQQVVAAAIQAATAAAAAAAARNLGPTVDESSTNGTKTNTATTGTTTPVVKLEPTCAAAVTVPLMPSMSTPAVRAGMKREAASTTAGTANARLDMHSWYPAKRANHTGGYSGEATPKASDSVDNDRPNSESSVSTSITGDFASDPNGTLNQMFSSCSTATTGLTFSPAFYGSVAPHLAHPSSAVTSLLNPMNVNLYGLPLPSVQTASPYVSPQLAPFSSTLYSNANDSPNPMATAAAVPLGRQQQQAAHNQPTQQHQQQAQTHSQQAQSQNAAAAAAAVAHPFLSTQVSGAHSLAAALAAMQQQHQTHSPADFNSVTQQQQHSPAFQHHSQQQALLLSTLIRAQQSQLAAAQMAAAVQAAAGYQLTNSSPRPIGMLDSSYQLPGALAGLQATPYGATFPCVQNPITNVAYINDKGHLLETLPICRDFKAGKCHRNGDCRYVHLVDENVEVSQGRVIVCRDAAKGRCTRVPCKYYHVPLHAISANRSLALNSVLANATTVPSSNAGAVTSQGI</sequence>
<dbReference type="Gene3D" id="3.30.1370.210">
    <property type="match status" value="2"/>
</dbReference>
<feature type="region of interest" description="Disordered" evidence="7">
    <location>
        <begin position="528"/>
        <end position="564"/>
    </location>
</feature>
<dbReference type="InterPro" id="IPR000571">
    <property type="entry name" value="Znf_CCCH"/>
</dbReference>
<dbReference type="PANTHER" id="PTHR12675">
    <property type="entry name" value="MUSCLEBLIND-LIKE PROTEIN"/>
    <property type="match status" value="1"/>
</dbReference>
<feature type="zinc finger region" description="C3H1-type" evidence="6">
    <location>
        <begin position="876"/>
        <end position="902"/>
    </location>
</feature>
<evidence type="ECO:0000256" key="6">
    <source>
        <dbReference type="PROSITE-ProRule" id="PRU00723"/>
    </source>
</evidence>
<evidence type="ECO:0000256" key="4">
    <source>
        <dbReference type="ARBA" id="ARBA00022833"/>
    </source>
</evidence>
<feature type="compositionally biased region" description="Polar residues" evidence="7">
    <location>
        <begin position="13"/>
        <end position="25"/>
    </location>
</feature>
<dbReference type="PROSITE" id="PS50103">
    <property type="entry name" value="ZF_C3H1"/>
    <property type="match status" value="2"/>
</dbReference>
<evidence type="ECO:0000259" key="8">
    <source>
        <dbReference type="PROSITE" id="PS50103"/>
    </source>
</evidence>
<keyword evidence="10" id="KW-1185">Reference proteome</keyword>
<feature type="compositionally biased region" description="Polar residues" evidence="7">
    <location>
        <begin position="553"/>
        <end position="562"/>
    </location>
</feature>
<feature type="compositionally biased region" description="Low complexity" evidence="7">
    <location>
        <begin position="457"/>
        <end position="470"/>
    </location>
</feature>
<feature type="region of interest" description="Disordered" evidence="7">
    <location>
        <begin position="725"/>
        <end position="753"/>
    </location>
</feature>
<dbReference type="SMART" id="SM00356">
    <property type="entry name" value="ZnF_C3H1"/>
    <property type="match status" value="4"/>
</dbReference>
<dbReference type="InterPro" id="IPR054429">
    <property type="entry name" value="Znf-CCCH_Muscleblind-like"/>
</dbReference>
<dbReference type="Pfam" id="PF22628">
    <property type="entry name" value="zf-CCCH_10"/>
    <property type="match status" value="2"/>
</dbReference>
<keyword evidence="1 6" id="KW-0479">Metal-binding</keyword>
<protein>
    <submittedName>
        <fullName evidence="9">Muscleblind protein 3</fullName>
    </submittedName>
</protein>
<keyword evidence="4 6" id="KW-0862">Zinc</keyword>
<evidence type="ECO:0000256" key="7">
    <source>
        <dbReference type="SAM" id="MobiDB-lite"/>
    </source>
</evidence>
<dbReference type="GO" id="GO:0008270">
    <property type="term" value="F:zinc ion binding"/>
    <property type="evidence" value="ECO:0007669"/>
    <property type="project" value="UniProtKB-KW"/>
</dbReference>
<proteinExistence type="inferred from homology"/>
<feature type="domain" description="C3H1-type" evidence="8">
    <location>
        <begin position="842"/>
        <end position="869"/>
    </location>
</feature>
<feature type="domain" description="C3H1-type" evidence="8">
    <location>
        <begin position="876"/>
        <end position="902"/>
    </location>
</feature>
<dbReference type="GO" id="GO:0003723">
    <property type="term" value="F:RNA binding"/>
    <property type="evidence" value="ECO:0007669"/>
    <property type="project" value="TreeGrafter"/>
</dbReference>
<feature type="compositionally biased region" description="Low complexity" evidence="7">
    <location>
        <begin position="667"/>
        <end position="697"/>
    </location>
</feature>
<dbReference type="PANTHER" id="PTHR12675:SF12">
    <property type="entry name" value="PROTEIN MUSCLEBLIND"/>
    <property type="match status" value="1"/>
</dbReference>
<dbReference type="EMBL" id="SUNJ01013833">
    <property type="protein sequence ID" value="TPP56977.1"/>
    <property type="molecule type" value="Genomic_DNA"/>
</dbReference>
<evidence type="ECO:0000256" key="3">
    <source>
        <dbReference type="ARBA" id="ARBA00022771"/>
    </source>
</evidence>
<keyword evidence="2" id="KW-0677">Repeat</keyword>